<dbReference type="AlphaFoldDB" id="A0A6C0LJQ5"/>
<evidence type="ECO:0000256" key="1">
    <source>
        <dbReference type="SAM" id="Phobius"/>
    </source>
</evidence>
<feature type="transmembrane region" description="Helical" evidence="1">
    <location>
        <begin position="12"/>
        <end position="34"/>
    </location>
</feature>
<keyword evidence="1" id="KW-1133">Transmembrane helix</keyword>
<dbReference type="EMBL" id="MN740498">
    <property type="protein sequence ID" value="QHU29901.1"/>
    <property type="molecule type" value="Genomic_DNA"/>
</dbReference>
<organism evidence="2">
    <name type="scientific">viral metagenome</name>
    <dbReference type="NCBI Taxonomy" id="1070528"/>
    <lineage>
        <taxon>unclassified sequences</taxon>
        <taxon>metagenomes</taxon>
        <taxon>organismal metagenomes</taxon>
    </lineage>
</organism>
<reference evidence="2" key="1">
    <citation type="journal article" date="2020" name="Nature">
        <title>Giant virus diversity and host interactions through global metagenomics.</title>
        <authorList>
            <person name="Schulz F."/>
            <person name="Roux S."/>
            <person name="Paez-Espino D."/>
            <person name="Jungbluth S."/>
            <person name="Walsh D.A."/>
            <person name="Denef V.J."/>
            <person name="McMahon K.D."/>
            <person name="Konstantinidis K.T."/>
            <person name="Eloe-Fadrosh E.A."/>
            <person name="Kyrpides N.C."/>
            <person name="Woyke T."/>
        </authorList>
    </citation>
    <scope>NUCLEOTIDE SEQUENCE</scope>
    <source>
        <strain evidence="2">GVMAG-M-3300027810-10</strain>
    </source>
</reference>
<accession>A0A6C0LJQ5</accession>
<name>A0A6C0LJQ5_9ZZZZ</name>
<sequence>MQLVSKENVLSFSILFFLIIFYMISFVIKPSFLYNTDGSIKQFGLGYKNKTIIPFWLMAIGIAVLSYLFIFYFSVVKVSF</sequence>
<keyword evidence="1" id="KW-0812">Transmembrane</keyword>
<proteinExistence type="predicted"/>
<protein>
    <submittedName>
        <fullName evidence="2">Uncharacterized protein</fullName>
    </submittedName>
</protein>
<keyword evidence="1" id="KW-0472">Membrane</keyword>
<evidence type="ECO:0000313" key="2">
    <source>
        <dbReference type="EMBL" id="QHU29901.1"/>
    </source>
</evidence>
<feature type="transmembrane region" description="Helical" evidence="1">
    <location>
        <begin position="55"/>
        <end position="75"/>
    </location>
</feature>